<dbReference type="HAMAP" id="MF_00652">
    <property type="entry name" value="UPF0246"/>
    <property type="match status" value="1"/>
</dbReference>
<dbReference type="NCBIfam" id="NF002542">
    <property type="entry name" value="PRK02101.1-3"/>
    <property type="match status" value="1"/>
</dbReference>
<proteinExistence type="inferred from homology"/>
<sequence>MKILLSPAKSLDYDQNINTPFTSEAHFLKEADYLAKKLQKMSKKKLGQLMHISESLSDLNHDRYQNWEAPTTLNENSKPAATVFTGEVYKGLDVSTFSDKDFENAQKDLLLLSGLYGVLKPMDLMYPYRLEMGTKWNVTPKKKNLYDYWGNKIAKFINEETKDDEVIVNLASNEYYKAVDKKTLKARVITPVFKDLKGDKFKVIMMYAKHARGAMARDIIQNQYQNIEDLKGYNVDGYTYNEEMSSENEWFFVR</sequence>
<dbReference type="GO" id="GO:0005829">
    <property type="term" value="C:cytosol"/>
    <property type="evidence" value="ECO:0007669"/>
    <property type="project" value="TreeGrafter"/>
</dbReference>
<accession>A0A3E1EXM5</accession>
<name>A0A3E1EXM5_9FLAO</name>
<dbReference type="EMBL" id="QURB01000004">
    <property type="protein sequence ID" value="RFC54310.1"/>
    <property type="molecule type" value="Genomic_DNA"/>
</dbReference>
<dbReference type="PANTHER" id="PTHR30283:SF4">
    <property type="entry name" value="PEROXIDE STRESS RESISTANCE PROTEIN YAAA"/>
    <property type="match status" value="1"/>
</dbReference>
<comment type="caution">
    <text evidence="2">The sequence shown here is derived from an EMBL/GenBank/DDBJ whole genome shotgun (WGS) entry which is preliminary data.</text>
</comment>
<keyword evidence="3" id="KW-1185">Reference proteome</keyword>
<comment type="similarity">
    <text evidence="1">Belongs to the UPF0246 family.</text>
</comment>
<dbReference type="GO" id="GO:0033194">
    <property type="term" value="P:response to hydroperoxide"/>
    <property type="evidence" value="ECO:0007669"/>
    <property type="project" value="TreeGrafter"/>
</dbReference>
<dbReference type="Pfam" id="PF03883">
    <property type="entry name" value="H2O2_YaaD"/>
    <property type="match status" value="1"/>
</dbReference>
<dbReference type="OrthoDB" id="9777133at2"/>
<dbReference type="RefSeq" id="WP_116880711.1">
    <property type="nucleotide sequence ID" value="NZ_QURB01000004.1"/>
</dbReference>
<organism evidence="2 3">
    <name type="scientific">Brumimicrobium aurantiacum</name>
    <dbReference type="NCBI Taxonomy" id="1737063"/>
    <lineage>
        <taxon>Bacteria</taxon>
        <taxon>Pseudomonadati</taxon>
        <taxon>Bacteroidota</taxon>
        <taxon>Flavobacteriia</taxon>
        <taxon>Flavobacteriales</taxon>
        <taxon>Crocinitomicaceae</taxon>
        <taxon>Brumimicrobium</taxon>
    </lineage>
</organism>
<evidence type="ECO:0000256" key="1">
    <source>
        <dbReference type="HAMAP-Rule" id="MF_00652"/>
    </source>
</evidence>
<dbReference type="Proteomes" id="UP000257127">
    <property type="component" value="Unassembled WGS sequence"/>
</dbReference>
<evidence type="ECO:0000313" key="2">
    <source>
        <dbReference type="EMBL" id="RFC54310.1"/>
    </source>
</evidence>
<gene>
    <name evidence="2" type="primary">yaaA</name>
    <name evidence="2" type="ORF">DXU93_07730</name>
</gene>
<dbReference type="AlphaFoldDB" id="A0A3E1EXM5"/>
<protein>
    <recommendedName>
        <fullName evidence="1">UPF0246 protein DXU93_07730</fullName>
    </recommendedName>
</protein>
<dbReference type="InterPro" id="IPR005583">
    <property type="entry name" value="YaaA"/>
</dbReference>
<evidence type="ECO:0000313" key="3">
    <source>
        <dbReference type="Proteomes" id="UP000257127"/>
    </source>
</evidence>
<reference evidence="2 3" key="1">
    <citation type="submission" date="2018-08" db="EMBL/GenBank/DDBJ databases">
        <title>The draft genome squence of Brumimicrobium sp. N62.</title>
        <authorList>
            <person name="Du Z.-J."/>
            <person name="Luo H.-R."/>
        </authorList>
    </citation>
    <scope>NUCLEOTIDE SEQUENCE [LARGE SCALE GENOMIC DNA]</scope>
    <source>
        <strain evidence="2 3">N62</strain>
    </source>
</reference>
<dbReference type="PANTHER" id="PTHR30283">
    <property type="entry name" value="PEROXIDE STRESS RESPONSE PROTEIN YAAA"/>
    <property type="match status" value="1"/>
</dbReference>